<name>A0A8S5Q693_9VIRU</name>
<accession>A0A8S5Q693</accession>
<dbReference type="EMBL" id="BK015588">
    <property type="protein sequence ID" value="DAE14592.1"/>
    <property type="molecule type" value="Genomic_DNA"/>
</dbReference>
<sequence length="101" mass="10937">MIGIQIDPITNDLALPEGRIALGEVREQTAQFLLEGVPATPGGAPPSFGEYPTLGLAIRRHLGGPFDPMFPTKAVKMMRHCLIPVDHITPSAEGYNIIFKD</sequence>
<organism evidence="1">
    <name type="scientific">virus sp. ct87y24</name>
    <dbReference type="NCBI Taxonomy" id="2825805"/>
    <lineage>
        <taxon>Viruses</taxon>
    </lineage>
</organism>
<evidence type="ECO:0000313" key="1">
    <source>
        <dbReference type="EMBL" id="DAE14592.1"/>
    </source>
</evidence>
<proteinExistence type="predicted"/>
<protein>
    <submittedName>
        <fullName evidence="1">Uncharacterized protein</fullName>
    </submittedName>
</protein>
<reference evidence="1" key="1">
    <citation type="journal article" date="2021" name="Proc. Natl. Acad. Sci. U.S.A.">
        <title>A Catalog of Tens of Thousands of Viruses from Human Metagenomes Reveals Hidden Associations with Chronic Diseases.</title>
        <authorList>
            <person name="Tisza M.J."/>
            <person name="Buck C.B."/>
        </authorList>
    </citation>
    <scope>NUCLEOTIDE SEQUENCE</scope>
    <source>
        <strain evidence="1">Ct87y24</strain>
    </source>
</reference>